<organism evidence="2 3">
    <name type="scientific">Anaeroplasma bactoclasticum</name>
    <dbReference type="NCBI Taxonomy" id="2088"/>
    <lineage>
        <taxon>Bacteria</taxon>
        <taxon>Bacillati</taxon>
        <taxon>Mycoplasmatota</taxon>
        <taxon>Mollicutes</taxon>
        <taxon>Anaeroplasmatales</taxon>
        <taxon>Anaeroplasmataceae</taxon>
        <taxon>Anaeroplasma</taxon>
    </lineage>
</organism>
<feature type="transmembrane region" description="Helical" evidence="1">
    <location>
        <begin position="7"/>
        <end position="30"/>
    </location>
</feature>
<feature type="transmembrane region" description="Helical" evidence="1">
    <location>
        <begin position="91"/>
        <end position="112"/>
    </location>
</feature>
<dbReference type="Proteomes" id="UP000266506">
    <property type="component" value="Unassembled WGS sequence"/>
</dbReference>
<comment type="caution">
    <text evidence="2">The sequence shown here is derived from an EMBL/GenBank/DDBJ whole genome shotgun (WGS) entry which is preliminary data.</text>
</comment>
<accession>A0A397RPC1</accession>
<evidence type="ECO:0000313" key="2">
    <source>
        <dbReference type="EMBL" id="RIA75973.1"/>
    </source>
</evidence>
<feature type="transmembrane region" description="Helical" evidence="1">
    <location>
        <begin position="132"/>
        <end position="155"/>
    </location>
</feature>
<dbReference type="EMBL" id="QXEV01000008">
    <property type="protein sequence ID" value="RIA75973.1"/>
    <property type="molecule type" value="Genomic_DNA"/>
</dbReference>
<sequence length="164" mass="18566">MKYNKRSLIISIIALALGLTAFTVFLVLFIKSSSLSGEYGYEKNDGTTIYESDITFNQNYAMGFILGIVLISYGAYALYKVLKENKSTDLALFVSLSVGSGLVGVYSFQVFFKELVRCQVKGKEFIYLDFQMYLYMAIIFLTILIVSLVFAIKYVKKHKISIIK</sequence>
<keyword evidence="3" id="KW-1185">Reference proteome</keyword>
<gene>
    <name evidence="2" type="ORF">EI71_01009</name>
</gene>
<reference evidence="2 3" key="1">
    <citation type="submission" date="2018-08" db="EMBL/GenBank/DDBJ databases">
        <title>Genomic Encyclopedia of Archaeal and Bacterial Type Strains, Phase II (KMG-II): from individual species to whole genera.</title>
        <authorList>
            <person name="Goeker M."/>
        </authorList>
    </citation>
    <scope>NUCLEOTIDE SEQUENCE [LARGE SCALE GENOMIC DNA]</scope>
    <source>
        <strain evidence="2 3">ATCC 27112</strain>
    </source>
</reference>
<dbReference type="RefSeq" id="WP_119016156.1">
    <property type="nucleotide sequence ID" value="NZ_QXEV01000008.1"/>
</dbReference>
<dbReference type="InParanoid" id="A0A397RPC1"/>
<protein>
    <submittedName>
        <fullName evidence="2">Uncharacterized protein</fullName>
    </submittedName>
</protein>
<evidence type="ECO:0000256" key="1">
    <source>
        <dbReference type="SAM" id="Phobius"/>
    </source>
</evidence>
<keyword evidence="1" id="KW-0472">Membrane</keyword>
<name>A0A397RPC1_9MOLU</name>
<evidence type="ECO:0000313" key="3">
    <source>
        <dbReference type="Proteomes" id="UP000266506"/>
    </source>
</evidence>
<feature type="transmembrane region" description="Helical" evidence="1">
    <location>
        <begin position="60"/>
        <end position="79"/>
    </location>
</feature>
<dbReference type="AlphaFoldDB" id="A0A397RPC1"/>
<proteinExistence type="predicted"/>
<keyword evidence="1" id="KW-1133">Transmembrane helix</keyword>
<keyword evidence="1" id="KW-0812">Transmembrane</keyword>